<proteinExistence type="predicted"/>
<dbReference type="PANTHER" id="PTHR13930">
    <property type="entry name" value="S-ADENOSYL-L-METHIONINE-DEPENDENT TRNA 4-DEMETHYLWYOSINE SYNTHASE"/>
    <property type="match status" value="1"/>
</dbReference>
<accession>A0A0F9LH49</accession>
<dbReference type="InterPro" id="IPR034556">
    <property type="entry name" value="tRNA_wybutosine-synthase"/>
</dbReference>
<gene>
    <name evidence="1" type="ORF">LCGC14_1278730</name>
</gene>
<evidence type="ECO:0000313" key="1">
    <source>
        <dbReference type="EMBL" id="KKM86461.1"/>
    </source>
</evidence>
<dbReference type="AlphaFoldDB" id="A0A0F9LH49"/>
<dbReference type="Gene3D" id="3.20.20.70">
    <property type="entry name" value="Aldolase class I"/>
    <property type="match status" value="1"/>
</dbReference>
<sequence length="208" mass="24734">MKNRFIIDNKITNEFVEAYTKTLYRIIGENKHSSIKPCHWFEQRLMTGRKNRNCYKGIFGIQSHRCLQNTPSLPFCNQQCVFCWRDMEVGSLGNEFNVEADDPKLLLNEMLRHHQDIIKNHLPLRRYLDNYEIMIDILYFMLVDNNEIYNINSLNKKIHVSKSKIERAMILLKNQEFIRPTDNTNRNFKLDGDIKCCIGSREEVETLI</sequence>
<reference evidence="1" key="1">
    <citation type="journal article" date="2015" name="Nature">
        <title>Complex archaea that bridge the gap between prokaryotes and eukaryotes.</title>
        <authorList>
            <person name="Spang A."/>
            <person name="Saw J.H."/>
            <person name="Jorgensen S.L."/>
            <person name="Zaremba-Niedzwiedzka K."/>
            <person name="Martijn J."/>
            <person name="Lind A.E."/>
            <person name="van Eijk R."/>
            <person name="Schleper C."/>
            <person name="Guy L."/>
            <person name="Ettema T.J."/>
        </authorList>
    </citation>
    <scope>NUCLEOTIDE SEQUENCE</scope>
</reference>
<comment type="caution">
    <text evidence="1">The sequence shown here is derived from an EMBL/GenBank/DDBJ whole genome shotgun (WGS) entry which is preliminary data.</text>
</comment>
<feature type="non-terminal residue" evidence="1">
    <location>
        <position position="208"/>
    </location>
</feature>
<organism evidence="1">
    <name type="scientific">marine sediment metagenome</name>
    <dbReference type="NCBI Taxonomy" id="412755"/>
    <lineage>
        <taxon>unclassified sequences</taxon>
        <taxon>metagenomes</taxon>
        <taxon>ecological metagenomes</taxon>
    </lineage>
</organism>
<evidence type="ECO:0008006" key="2">
    <source>
        <dbReference type="Google" id="ProtNLM"/>
    </source>
</evidence>
<protein>
    <recommendedName>
        <fullName evidence="2">Radical SAM core domain-containing protein</fullName>
    </recommendedName>
</protein>
<dbReference type="GO" id="GO:0008033">
    <property type="term" value="P:tRNA processing"/>
    <property type="evidence" value="ECO:0007669"/>
    <property type="project" value="InterPro"/>
</dbReference>
<dbReference type="GO" id="GO:0051539">
    <property type="term" value="F:4 iron, 4 sulfur cluster binding"/>
    <property type="evidence" value="ECO:0007669"/>
    <property type="project" value="InterPro"/>
</dbReference>
<dbReference type="PANTHER" id="PTHR13930:SF0">
    <property type="entry name" value="S-ADENOSYL-L-METHIONINE-DEPENDENT TRNA 4-DEMETHYLWYOSINE SYNTHASE TYW1-RELATED"/>
    <property type="match status" value="1"/>
</dbReference>
<name>A0A0F9LH49_9ZZZZ</name>
<dbReference type="InterPro" id="IPR013785">
    <property type="entry name" value="Aldolase_TIM"/>
</dbReference>
<dbReference type="EMBL" id="LAZR01007253">
    <property type="protein sequence ID" value="KKM86461.1"/>
    <property type="molecule type" value="Genomic_DNA"/>
</dbReference>